<evidence type="ECO:0000313" key="3">
    <source>
        <dbReference type="Proteomes" id="UP001054857"/>
    </source>
</evidence>
<dbReference type="PANTHER" id="PTHR34958">
    <property type="entry name" value="CONDITIONAL LOSS-OF-GROWTH 1"/>
    <property type="match status" value="1"/>
</dbReference>
<dbReference type="AlphaFoldDB" id="A0AAD3DWX9"/>
<accession>A0AAD3DWX9</accession>
<dbReference type="Proteomes" id="UP001054857">
    <property type="component" value="Unassembled WGS sequence"/>
</dbReference>
<sequence length="402" mass="42478">MLPPSLSRAISDSTSPFGAFPPPECLRNLEVYLADPRSTDAVYEGLVNRACSEPISVPLVDKVVQLLKAYLFKYAPSQDAAQLLEEFSYRAQELPGMSASGRRAVQFVLNILRHLPRDKAGGLGSSRASLGSLRGSCGRSREDLTRLAPGGGRIAPVKVNVSTSTLGRANDRYAASDALPSPTDPEAGGGRALALPAWLRESGGRGWEDLRVPSAQQAAQGVEPPWAVPSRPHQLPPPPPGATACRAKSWMQHLPDLAPRVAIGPVSIGSVAYASPYISLATIHRCVLDIDEQDMGRHLAEVLGEARLEAQQLQPPAPPQRQHPARGGGGRNAHHHGGAGGGGAGGGREGLAARRSRPARLLFHHPPYNRSERLAPMDPDVVEAVVEAVCGVRAASALSAVQ</sequence>
<evidence type="ECO:0000313" key="2">
    <source>
        <dbReference type="EMBL" id="GFR48564.1"/>
    </source>
</evidence>
<proteinExistence type="predicted"/>
<reference evidence="2 3" key="1">
    <citation type="journal article" date="2021" name="Sci. Rep.">
        <title>Genome sequencing of the multicellular alga Astrephomene provides insights into convergent evolution of germ-soma differentiation.</title>
        <authorList>
            <person name="Yamashita S."/>
            <person name="Yamamoto K."/>
            <person name="Matsuzaki R."/>
            <person name="Suzuki S."/>
            <person name="Yamaguchi H."/>
            <person name="Hirooka S."/>
            <person name="Minakuchi Y."/>
            <person name="Miyagishima S."/>
            <person name="Kawachi M."/>
            <person name="Toyoda A."/>
            <person name="Nozaki H."/>
        </authorList>
    </citation>
    <scope>NUCLEOTIDE SEQUENCE [LARGE SCALE GENOMIC DNA]</scope>
    <source>
        <strain evidence="2 3">NIES-4017</strain>
    </source>
</reference>
<feature type="compositionally biased region" description="Gly residues" evidence="1">
    <location>
        <begin position="338"/>
        <end position="349"/>
    </location>
</feature>
<name>A0AAD3DWX9_9CHLO</name>
<evidence type="ECO:0000256" key="1">
    <source>
        <dbReference type="SAM" id="MobiDB-lite"/>
    </source>
</evidence>
<keyword evidence="3" id="KW-1185">Reference proteome</keyword>
<comment type="caution">
    <text evidence="2">The sequence shown here is derived from an EMBL/GenBank/DDBJ whole genome shotgun (WGS) entry which is preliminary data.</text>
</comment>
<dbReference type="PANTHER" id="PTHR34958:SF1">
    <property type="entry name" value="ARMADILLO-LIKE HELICAL DOMAIN-CONTAINING PROTEIN"/>
    <property type="match status" value="1"/>
</dbReference>
<protein>
    <submittedName>
        <fullName evidence="2">Uncharacterized protein</fullName>
    </submittedName>
</protein>
<gene>
    <name evidence="2" type="ORF">Agub_g10466</name>
</gene>
<dbReference type="EMBL" id="BMAR01000024">
    <property type="protein sequence ID" value="GFR48564.1"/>
    <property type="molecule type" value="Genomic_DNA"/>
</dbReference>
<feature type="region of interest" description="Disordered" evidence="1">
    <location>
        <begin position="312"/>
        <end position="353"/>
    </location>
</feature>
<feature type="non-terminal residue" evidence="2">
    <location>
        <position position="1"/>
    </location>
</feature>
<organism evidence="2 3">
    <name type="scientific">Astrephomene gubernaculifera</name>
    <dbReference type="NCBI Taxonomy" id="47775"/>
    <lineage>
        <taxon>Eukaryota</taxon>
        <taxon>Viridiplantae</taxon>
        <taxon>Chlorophyta</taxon>
        <taxon>core chlorophytes</taxon>
        <taxon>Chlorophyceae</taxon>
        <taxon>CS clade</taxon>
        <taxon>Chlamydomonadales</taxon>
        <taxon>Astrephomenaceae</taxon>
        <taxon>Astrephomene</taxon>
    </lineage>
</organism>